<dbReference type="Pfam" id="PF00702">
    <property type="entry name" value="Hydrolase"/>
    <property type="match status" value="1"/>
</dbReference>
<reference evidence="1 2" key="1">
    <citation type="journal article" date="2010" name="Stand. Genomic Sci.">
        <title>Complete genome sequence of Cellulomonas flavigena type strain (134).</title>
        <authorList>
            <person name="Abt B."/>
            <person name="Foster B."/>
            <person name="Lapidus A."/>
            <person name="Clum A."/>
            <person name="Sun H."/>
            <person name="Pukall R."/>
            <person name="Lucas S."/>
            <person name="Glavina Del Rio T."/>
            <person name="Nolan M."/>
            <person name="Tice H."/>
            <person name="Cheng J.F."/>
            <person name="Pitluck S."/>
            <person name="Liolios K."/>
            <person name="Ivanova N."/>
            <person name="Mavromatis K."/>
            <person name="Ovchinnikova G."/>
            <person name="Pati A."/>
            <person name="Goodwin L."/>
            <person name="Chen A."/>
            <person name="Palaniappan K."/>
            <person name="Land M."/>
            <person name="Hauser L."/>
            <person name="Chang Y.J."/>
            <person name="Jeffries C.D."/>
            <person name="Rohde M."/>
            <person name="Goker M."/>
            <person name="Woyke T."/>
            <person name="Bristow J."/>
            <person name="Eisen J.A."/>
            <person name="Markowitz V."/>
            <person name="Hugenholtz P."/>
            <person name="Kyrpides N.C."/>
            <person name="Klenk H.P."/>
        </authorList>
    </citation>
    <scope>NUCLEOTIDE SEQUENCE [LARGE SCALE GENOMIC DNA]</scope>
    <source>
        <strain evidence="2">ATCC 482 / DSM 20109 / BCRC 11376 / JCM 18109 / NBRC 3775 / NCIMB 8073 / NRS 134</strain>
    </source>
</reference>
<sequence length="228" mass="24628">MNGVTRALIVWDLHGVLVTGASADQAAFARRVGLDVTVWDRVRHRLLGDEGAWDRVETGRLALDDFATDLAARVNGEGGRCTPADARGIWGAPHPFHESVAAVDVLAAVARYPAPVEHAIGTNNVAEWRTVWGALLEVEAFDWVFDSSAVGHRKPEAGFWEHVERATGVPGDRVLLVDDNALNVEAARRHGWSGVLFAEPARALAEVETWVSRHVDAPGTDHATTGRG</sequence>
<name>D5UDK2_CELFN</name>
<dbReference type="Proteomes" id="UP000000849">
    <property type="component" value="Chromosome"/>
</dbReference>
<dbReference type="eggNOG" id="COG1011">
    <property type="taxonomic scope" value="Bacteria"/>
</dbReference>
<dbReference type="SUPFAM" id="SSF56784">
    <property type="entry name" value="HAD-like"/>
    <property type="match status" value="1"/>
</dbReference>
<keyword evidence="2" id="KW-1185">Reference proteome</keyword>
<protein>
    <submittedName>
        <fullName evidence="1">Haloacid dehalogenase domain protein hydrolase</fullName>
    </submittedName>
</protein>
<dbReference type="RefSeq" id="WP_013118786.1">
    <property type="nucleotide sequence ID" value="NC_014151.1"/>
</dbReference>
<dbReference type="AlphaFoldDB" id="D5UDK2"/>
<gene>
    <name evidence="1" type="ordered locus">Cfla_3587</name>
</gene>
<dbReference type="PANTHER" id="PTHR43611">
    <property type="entry name" value="ALPHA-D-GLUCOSE 1-PHOSPHATE PHOSPHATASE"/>
    <property type="match status" value="1"/>
</dbReference>
<dbReference type="EMBL" id="CP001964">
    <property type="protein sequence ID" value="ADG76458.1"/>
    <property type="molecule type" value="Genomic_DNA"/>
</dbReference>
<proteinExistence type="predicted"/>
<dbReference type="InterPro" id="IPR036412">
    <property type="entry name" value="HAD-like_sf"/>
</dbReference>
<dbReference type="Gene3D" id="1.10.150.240">
    <property type="entry name" value="Putative phosphatase, domain 2"/>
    <property type="match status" value="1"/>
</dbReference>
<keyword evidence="1" id="KW-0378">Hydrolase</keyword>
<dbReference type="PANTHER" id="PTHR43611:SF3">
    <property type="entry name" value="FLAVIN MONONUCLEOTIDE HYDROLASE 1, CHLOROPLATIC"/>
    <property type="match status" value="1"/>
</dbReference>
<dbReference type="GO" id="GO:0016787">
    <property type="term" value="F:hydrolase activity"/>
    <property type="evidence" value="ECO:0007669"/>
    <property type="project" value="UniProtKB-KW"/>
</dbReference>
<evidence type="ECO:0000313" key="1">
    <source>
        <dbReference type="EMBL" id="ADG76458.1"/>
    </source>
</evidence>
<dbReference type="InterPro" id="IPR023214">
    <property type="entry name" value="HAD_sf"/>
</dbReference>
<dbReference type="HOGENOM" id="CLU_045011_9_4_11"/>
<dbReference type="Gene3D" id="3.40.50.1000">
    <property type="entry name" value="HAD superfamily/HAD-like"/>
    <property type="match status" value="1"/>
</dbReference>
<dbReference type="OrthoDB" id="9797415at2"/>
<accession>D5UDK2</accession>
<organism evidence="1 2">
    <name type="scientific">Cellulomonas flavigena (strain ATCC 482 / DSM 20109 / BCRC 11376 / JCM 18109 / NBRC 3775 / NCIMB 8073 / NRS 134)</name>
    <dbReference type="NCBI Taxonomy" id="446466"/>
    <lineage>
        <taxon>Bacteria</taxon>
        <taxon>Bacillati</taxon>
        <taxon>Actinomycetota</taxon>
        <taxon>Actinomycetes</taxon>
        <taxon>Micrococcales</taxon>
        <taxon>Cellulomonadaceae</taxon>
        <taxon>Cellulomonas</taxon>
    </lineage>
</organism>
<dbReference type="InterPro" id="IPR023198">
    <property type="entry name" value="PGP-like_dom2"/>
</dbReference>
<dbReference type="NCBIfam" id="TIGR01509">
    <property type="entry name" value="HAD-SF-IA-v3"/>
    <property type="match status" value="1"/>
</dbReference>
<dbReference type="KEGG" id="cfl:Cfla_3587"/>
<dbReference type="InterPro" id="IPR006439">
    <property type="entry name" value="HAD-SF_hydro_IA"/>
</dbReference>
<evidence type="ECO:0000313" key="2">
    <source>
        <dbReference type="Proteomes" id="UP000000849"/>
    </source>
</evidence>
<dbReference type="STRING" id="446466.Cfla_3587"/>